<organism evidence="2 3">
    <name type="scientific">Glossina austeni</name>
    <name type="common">Savannah tsetse fly</name>
    <dbReference type="NCBI Taxonomy" id="7395"/>
    <lineage>
        <taxon>Eukaryota</taxon>
        <taxon>Metazoa</taxon>
        <taxon>Ecdysozoa</taxon>
        <taxon>Arthropoda</taxon>
        <taxon>Hexapoda</taxon>
        <taxon>Insecta</taxon>
        <taxon>Pterygota</taxon>
        <taxon>Neoptera</taxon>
        <taxon>Endopterygota</taxon>
        <taxon>Diptera</taxon>
        <taxon>Brachycera</taxon>
        <taxon>Muscomorpha</taxon>
        <taxon>Hippoboscoidea</taxon>
        <taxon>Glossinidae</taxon>
        <taxon>Glossina</taxon>
    </lineage>
</organism>
<evidence type="ECO:0000313" key="3">
    <source>
        <dbReference type="Proteomes" id="UP000078200"/>
    </source>
</evidence>
<keyword evidence="3" id="KW-1185">Reference proteome</keyword>
<feature type="region of interest" description="Disordered" evidence="1">
    <location>
        <begin position="42"/>
        <end position="78"/>
    </location>
</feature>
<proteinExistence type="predicted"/>
<feature type="compositionally biased region" description="Basic and acidic residues" evidence="1">
    <location>
        <begin position="53"/>
        <end position="68"/>
    </location>
</feature>
<sequence>MLTTQLANKLADKLSNSNKVKAGEQILDGLISQANLAAYLPRRQSEGLSSPGERLRDSSHMGSREPEVQRTPPINSASLIIPNGENEIGLQFEATCLTARVILAEMVVTATVNTEVLTPRD</sequence>
<evidence type="ECO:0000313" key="2">
    <source>
        <dbReference type="EnsemblMetazoa" id="GAUT038781-PA"/>
    </source>
</evidence>
<reference evidence="2" key="1">
    <citation type="submission" date="2020-05" db="UniProtKB">
        <authorList>
            <consortium name="EnsemblMetazoa"/>
        </authorList>
    </citation>
    <scope>IDENTIFICATION</scope>
    <source>
        <strain evidence="2">TTRI</strain>
    </source>
</reference>
<dbReference type="VEuPathDB" id="VectorBase:GAUT038781"/>
<name>A0A1A9VIQ6_GLOAU</name>
<protein>
    <submittedName>
        <fullName evidence="2">Uncharacterized protein</fullName>
    </submittedName>
</protein>
<dbReference type="AlphaFoldDB" id="A0A1A9VIQ6"/>
<evidence type="ECO:0000256" key="1">
    <source>
        <dbReference type="SAM" id="MobiDB-lite"/>
    </source>
</evidence>
<dbReference type="Proteomes" id="UP000078200">
    <property type="component" value="Unassembled WGS sequence"/>
</dbReference>
<dbReference type="EnsemblMetazoa" id="GAUT038781-RA">
    <property type="protein sequence ID" value="GAUT038781-PA"/>
    <property type="gene ID" value="GAUT038781"/>
</dbReference>
<accession>A0A1A9VIQ6</accession>